<evidence type="ECO:0000313" key="2">
    <source>
        <dbReference type="EMBL" id="RXZ68004.1"/>
    </source>
</evidence>
<sequence length="292" mass="29899">MRTHIVPTRRRGALRPLVLAVAAASLIGVALGATIPAGAAPEEEGSGSVQTLRETDADKLAKTLAGHGVKVSDASFAGTDVQGGLFTSKAFGKELKAGVALSSGSLIVADPQADSDVDFTDSALLGPNSSLTTTGDFGGAGDEDLTSLAGATSYDAAVLTFTAVPKFSKLQLAYAFGSEEYANWSAQGYNDAVGIWVDGELCSAVPGTADAAGLASINATTNSEYYVANFTEEGPSTQFDTELNAFTTPLTCSADVEARQPVTIKIAVADTRDGHLDSALLVLAKSLVSTRR</sequence>
<organism evidence="2 3">
    <name type="scientific">Agromyces albus</name>
    <dbReference type="NCBI Taxonomy" id="205332"/>
    <lineage>
        <taxon>Bacteria</taxon>
        <taxon>Bacillati</taxon>
        <taxon>Actinomycetota</taxon>
        <taxon>Actinomycetes</taxon>
        <taxon>Micrococcales</taxon>
        <taxon>Microbacteriaceae</taxon>
        <taxon>Agromyces</taxon>
    </lineage>
</organism>
<accession>A0A4Q2KRE4</accession>
<keyword evidence="1" id="KW-0732">Signal</keyword>
<reference evidence="2 3" key="1">
    <citation type="submission" date="2019-01" db="EMBL/GenBank/DDBJ databases">
        <title>Agromyces.</title>
        <authorList>
            <person name="Li J."/>
        </authorList>
    </citation>
    <scope>NUCLEOTIDE SEQUENCE [LARGE SCALE GENOMIC DNA]</scope>
    <source>
        <strain evidence="2 3">DSM 15934</strain>
    </source>
</reference>
<dbReference type="RefSeq" id="WP_129521742.1">
    <property type="nucleotide sequence ID" value="NZ_SDPN01000034.1"/>
</dbReference>
<dbReference type="NCBIfam" id="NF038133">
    <property type="entry name" value="choice_anch_L"/>
    <property type="match status" value="1"/>
</dbReference>
<dbReference type="AlphaFoldDB" id="A0A4Q2KRE4"/>
<proteinExistence type="predicted"/>
<evidence type="ECO:0000313" key="3">
    <source>
        <dbReference type="Proteomes" id="UP000293865"/>
    </source>
</evidence>
<evidence type="ECO:0000256" key="1">
    <source>
        <dbReference type="SAM" id="SignalP"/>
    </source>
</evidence>
<feature type="chain" id="PRO_5020877135" evidence="1">
    <location>
        <begin position="40"/>
        <end position="292"/>
    </location>
</feature>
<dbReference type="Proteomes" id="UP000293865">
    <property type="component" value="Unassembled WGS sequence"/>
</dbReference>
<name>A0A4Q2KRE4_9MICO</name>
<protein>
    <submittedName>
        <fullName evidence="2">Peptidase</fullName>
    </submittedName>
</protein>
<keyword evidence="3" id="KW-1185">Reference proteome</keyword>
<dbReference type="OrthoDB" id="6305173at2"/>
<feature type="signal peptide" evidence="1">
    <location>
        <begin position="1"/>
        <end position="39"/>
    </location>
</feature>
<dbReference type="EMBL" id="SDPN01000034">
    <property type="protein sequence ID" value="RXZ68004.1"/>
    <property type="molecule type" value="Genomic_DNA"/>
</dbReference>
<gene>
    <name evidence="2" type="ORF">ESP51_15220</name>
</gene>
<dbReference type="InterPro" id="IPR049804">
    <property type="entry name" value="Choice_anch_L"/>
</dbReference>
<comment type="caution">
    <text evidence="2">The sequence shown here is derived from an EMBL/GenBank/DDBJ whole genome shotgun (WGS) entry which is preliminary data.</text>
</comment>